<dbReference type="PANTHER" id="PTHR10443">
    <property type="entry name" value="MICROSOMAL DIPEPTIDASE"/>
    <property type="match status" value="1"/>
</dbReference>
<evidence type="ECO:0000256" key="1">
    <source>
        <dbReference type="SAM" id="MobiDB-lite"/>
    </source>
</evidence>
<dbReference type="RefSeq" id="WP_218443979.1">
    <property type="nucleotide sequence ID" value="NZ_JAGSPA010000001.1"/>
</dbReference>
<accession>A0ABS6SCI7</accession>
<comment type="caution">
    <text evidence="3">The sequence shown here is derived from an EMBL/GenBank/DDBJ whole genome shotgun (WGS) entry which is preliminary data.</text>
</comment>
<evidence type="ECO:0000313" key="4">
    <source>
        <dbReference type="Proteomes" id="UP000722336"/>
    </source>
</evidence>
<dbReference type="Proteomes" id="UP000722336">
    <property type="component" value="Unassembled WGS sequence"/>
</dbReference>
<evidence type="ECO:0000313" key="3">
    <source>
        <dbReference type="EMBL" id="MBV7255631.1"/>
    </source>
</evidence>
<dbReference type="CDD" id="cd01301">
    <property type="entry name" value="rDP_like"/>
    <property type="match status" value="1"/>
</dbReference>
<feature type="transmembrane region" description="Helical" evidence="2">
    <location>
        <begin position="35"/>
        <end position="53"/>
    </location>
</feature>
<reference evidence="3 4" key="1">
    <citation type="submission" date="2021-04" db="EMBL/GenBank/DDBJ databases">
        <authorList>
            <person name="Pira H."/>
            <person name="Risdian C."/>
            <person name="Wink J."/>
        </authorList>
    </citation>
    <scope>NUCLEOTIDE SEQUENCE [LARGE SCALE GENOMIC DNA]</scope>
    <source>
        <strain evidence="3 4">WHA3</strain>
    </source>
</reference>
<keyword evidence="2" id="KW-0472">Membrane</keyword>
<dbReference type="PANTHER" id="PTHR10443:SF12">
    <property type="entry name" value="DIPEPTIDASE"/>
    <property type="match status" value="1"/>
</dbReference>
<evidence type="ECO:0000256" key="2">
    <source>
        <dbReference type="SAM" id="Phobius"/>
    </source>
</evidence>
<feature type="compositionally biased region" description="Basic residues" evidence="1">
    <location>
        <begin position="1"/>
        <end position="15"/>
    </location>
</feature>
<organism evidence="3 4">
    <name type="scientific">Pacificimonas pallii</name>
    <dbReference type="NCBI Taxonomy" id="2827236"/>
    <lineage>
        <taxon>Bacteria</taxon>
        <taxon>Pseudomonadati</taxon>
        <taxon>Pseudomonadota</taxon>
        <taxon>Alphaproteobacteria</taxon>
        <taxon>Sphingomonadales</taxon>
        <taxon>Sphingosinicellaceae</taxon>
        <taxon>Pacificimonas</taxon>
    </lineage>
</organism>
<feature type="region of interest" description="Disordered" evidence="1">
    <location>
        <begin position="1"/>
        <end position="25"/>
    </location>
</feature>
<dbReference type="EMBL" id="JAGSPA010000001">
    <property type="protein sequence ID" value="MBV7255631.1"/>
    <property type="molecule type" value="Genomic_DNA"/>
</dbReference>
<name>A0ABS6SCI7_9SPHN</name>
<proteinExistence type="predicted"/>
<dbReference type="Pfam" id="PF01244">
    <property type="entry name" value="Peptidase_M19"/>
    <property type="match status" value="1"/>
</dbReference>
<protein>
    <submittedName>
        <fullName evidence="3">Dipeptidase</fullName>
    </submittedName>
</protein>
<gene>
    <name evidence="3" type="ORF">KCG44_02395</name>
</gene>
<keyword evidence="2" id="KW-0812">Transmembrane</keyword>
<dbReference type="InterPro" id="IPR008257">
    <property type="entry name" value="Pept_M19"/>
</dbReference>
<keyword evidence="4" id="KW-1185">Reference proteome</keyword>
<keyword evidence="2" id="KW-1133">Transmembrane helix</keyword>
<dbReference type="PROSITE" id="PS51365">
    <property type="entry name" value="RENAL_DIPEPTIDASE_2"/>
    <property type="match status" value="1"/>
</dbReference>
<sequence>MARTPAKKGRPKPRAKPTSGTKPKAAAYGGLRRRFVFTAFIFIGIAALFFWAVPGIVERAMNRIEGSGLWRVSDDAAALHADLIVADMHADTLLWKRDPNRRTDRGHVDLQRLRDGNVALQVFGSVTKTPRGQNYDSNSADTDNITPLVIAQLQPPATWGSLLQRSLYHAQELRDAAEDEPAGFILVRTTADLAAVLKRRAAGEPVVGAMLGAEGLHNIEGDIANLDRLFAAGFRMGGITHFFDNELAGSMHGEVKGGLTPLGRQAVRRMERMGMLVDVAHLSHEALAELIDMAEKPLVSSHGGVQAVCDVNRNLTDEEIRGIAATGGVTGVGLWDGAVCQAAPAATARAMRHIRDLVGIEHVALGSDFDGAVTTGLDASGMAALTQALMDQGFSETEIRAAMGGNFIALLAKTLPRPVRPAE</sequence>